<dbReference type="FunCoup" id="A0A803KIL5">
    <property type="interactions" value="1726"/>
</dbReference>
<comment type="subunit">
    <text evidence="5">Complex I is composed of 45 different subunits. This a component of the hydrophobic protein fraction.</text>
</comment>
<dbReference type="PANTHER" id="PTHR10513:SF15">
    <property type="entry name" value="NADH DEHYDROGENASE [UBIQUINONE] 1 ALPHA SUBCOMPLEX SUBUNIT 10, MITOCHONDRIAL"/>
    <property type="match status" value="1"/>
</dbReference>
<proteinExistence type="inferred from homology"/>
<dbReference type="GeneTree" id="ENSGT00390000016151"/>
<keyword evidence="11 15" id="KW-0274">FAD</keyword>
<keyword evidence="10 15" id="KW-0679">Respiratory chain</keyword>
<sequence length="382" mass="43482">MLVQCCPTSTVPRAGISLAYMVGDRHWKDGDMFSSTASRGLRLTGKICSGSRAQIHISSRHNLLYGYWAYVLGERTTKRFGANSKIITVDGNLASGKGQLAKKLADRLGMRYFPEADEHYLDKTTGDGSILPSKFSGNCSLDKFYNDPKCPDGNSYRLQYWMYSVRLMQYSDALEHLLSTGQGAVLERSPFSDFVFLEAMYKNGYIRKQCIDHYNEIKGNSIDEFLPPHLVIYVDVPAAEVHKKILEKGHTSEKKAALPYLQSIEDTYKDSFLPQISEKSEVLKYSGNEVQDVEKVVEDIEYMKFDKGPWTEQTDVTFHHLRMFVEDKDKVASLITVPRYIPEITIGASEYDSAYYQYRSLPGRKYAKGYNADIGDKMIWLK</sequence>
<dbReference type="InterPro" id="IPR050566">
    <property type="entry name" value="Deoxyribonucleoside_kinase"/>
</dbReference>
<dbReference type="GO" id="GO:0005759">
    <property type="term" value="C:mitochondrial matrix"/>
    <property type="evidence" value="ECO:0007669"/>
    <property type="project" value="UniProtKB-SubCell"/>
</dbReference>
<dbReference type="GO" id="GO:0006120">
    <property type="term" value="P:mitochondrial electron transport, NADH to ubiquinone"/>
    <property type="evidence" value="ECO:0007669"/>
    <property type="project" value="InterPro"/>
</dbReference>
<comment type="similarity">
    <text evidence="4 15">Belongs to the complex I NDUFA10 subunit family.</text>
</comment>
<evidence type="ECO:0000256" key="4">
    <source>
        <dbReference type="ARBA" id="ARBA00008606"/>
    </source>
</evidence>
<evidence type="ECO:0000256" key="15">
    <source>
        <dbReference type="PIRNR" id="PIRNR000543"/>
    </source>
</evidence>
<comment type="function">
    <text evidence="2 15">Accessory subunit of the mitochondrial membrane respiratory chain NADH dehydrogenase (Complex I), that is believed not to be involved in catalysis. Complex I functions in the transfer of electrons from NADH to the respiratory chain. The immediate electron acceptor for the enzyme is believed to be ubiquinone.</text>
</comment>
<keyword evidence="7 15" id="KW-0813">Transport</keyword>
<evidence type="ECO:0000313" key="17">
    <source>
        <dbReference type="Ensembl" id="ENSXETP00000010606"/>
    </source>
</evidence>
<evidence type="ECO:0000259" key="16">
    <source>
        <dbReference type="Pfam" id="PF01712"/>
    </source>
</evidence>
<evidence type="ECO:0000256" key="12">
    <source>
        <dbReference type="ARBA" id="ARBA00022946"/>
    </source>
</evidence>
<feature type="domain" description="Deoxynucleoside kinase" evidence="16">
    <location>
        <begin position="87"/>
        <end position="299"/>
    </location>
</feature>
<dbReference type="InParanoid" id="A0A803KIL5"/>
<keyword evidence="13 15" id="KW-0249">Electron transport</keyword>
<reference evidence="17" key="2">
    <citation type="submission" date="2011-06" db="UniProtKB">
        <authorList>
            <consortium name="Ensembl"/>
        </authorList>
    </citation>
    <scope>IDENTIFICATION</scope>
</reference>
<keyword evidence="12" id="KW-0809">Transit peptide</keyword>
<dbReference type="Pfam" id="PF01712">
    <property type="entry name" value="dNK"/>
    <property type="match status" value="1"/>
</dbReference>
<evidence type="ECO:0000256" key="2">
    <source>
        <dbReference type="ARBA" id="ARBA00003195"/>
    </source>
</evidence>
<evidence type="ECO:0000256" key="6">
    <source>
        <dbReference type="ARBA" id="ARBA00017279"/>
    </source>
</evidence>
<accession>A0A803KIL5</accession>
<name>A0A803KIL5_XENTR</name>
<keyword evidence="9 15" id="KW-0285">Flavoprotein</keyword>
<dbReference type="InterPro" id="IPR031314">
    <property type="entry name" value="DNK_dom"/>
</dbReference>
<dbReference type="InterPro" id="IPR027417">
    <property type="entry name" value="P-loop_NTPase"/>
</dbReference>
<dbReference type="InterPro" id="IPR015828">
    <property type="entry name" value="NDUFA10"/>
</dbReference>
<dbReference type="CDD" id="cd02030">
    <property type="entry name" value="NDUO42"/>
    <property type="match status" value="1"/>
</dbReference>
<dbReference type="FunFam" id="3.40.50.300:FF:000837">
    <property type="entry name" value="NADH dehydrogenase [ubiquinone] 1 alpha subcomplex subunit 10, mitochondrial"/>
    <property type="match status" value="1"/>
</dbReference>
<evidence type="ECO:0000256" key="14">
    <source>
        <dbReference type="ARBA" id="ARBA00023128"/>
    </source>
</evidence>
<dbReference type="Ensembl" id="ENSXETT00000010606">
    <property type="protein sequence ID" value="ENSXETP00000010606"/>
    <property type="gene ID" value="ENSXETG00000004886"/>
</dbReference>
<dbReference type="Bgee" id="ENSXETG00000004886">
    <property type="expression patterns" value="Expressed in skeletal muscle tissue and 18 other cell types or tissues"/>
</dbReference>
<dbReference type="SUPFAM" id="SSF52540">
    <property type="entry name" value="P-loop containing nucleoside triphosphate hydrolases"/>
    <property type="match status" value="1"/>
</dbReference>
<evidence type="ECO:0000256" key="7">
    <source>
        <dbReference type="ARBA" id="ARBA00022448"/>
    </source>
</evidence>
<evidence type="ECO:0000256" key="3">
    <source>
        <dbReference type="ARBA" id="ARBA00004305"/>
    </source>
</evidence>
<comment type="subcellular location">
    <subcellularLocation>
        <location evidence="3 15">Mitochondrion matrix</location>
    </subcellularLocation>
</comment>
<evidence type="ECO:0000256" key="9">
    <source>
        <dbReference type="ARBA" id="ARBA00022630"/>
    </source>
</evidence>
<keyword evidence="8" id="KW-0597">Phosphoprotein</keyword>
<keyword evidence="14 15" id="KW-0496">Mitochondrion</keyword>
<protein>
    <recommendedName>
        <fullName evidence="6 15">NADH dehydrogenase [ubiquinone] 1 alpha subcomplex subunit 10, mitochondrial</fullName>
    </recommendedName>
</protein>
<organism evidence="17">
    <name type="scientific">Xenopus tropicalis</name>
    <name type="common">Western clawed frog</name>
    <name type="synonym">Silurana tropicalis</name>
    <dbReference type="NCBI Taxonomy" id="8364"/>
    <lineage>
        <taxon>Eukaryota</taxon>
        <taxon>Metazoa</taxon>
        <taxon>Chordata</taxon>
        <taxon>Craniata</taxon>
        <taxon>Vertebrata</taxon>
        <taxon>Euteleostomi</taxon>
        <taxon>Amphibia</taxon>
        <taxon>Batrachia</taxon>
        <taxon>Anura</taxon>
        <taxon>Pipoidea</taxon>
        <taxon>Pipidae</taxon>
        <taxon>Xenopodinae</taxon>
        <taxon>Xenopus</taxon>
        <taxon>Silurana</taxon>
    </lineage>
</organism>
<dbReference type="Gene3D" id="3.40.50.300">
    <property type="entry name" value="P-loop containing nucleotide triphosphate hydrolases"/>
    <property type="match status" value="1"/>
</dbReference>
<gene>
    <name evidence="17" type="primary">ndufa10</name>
</gene>
<evidence type="ECO:0000256" key="8">
    <source>
        <dbReference type="ARBA" id="ARBA00022553"/>
    </source>
</evidence>
<comment type="cofactor">
    <cofactor evidence="1 15">
        <name>FAD</name>
        <dbReference type="ChEBI" id="CHEBI:57692"/>
    </cofactor>
</comment>
<evidence type="ECO:0000256" key="5">
    <source>
        <dbReference type="ARBA" id="ARBA00011514"/>
    </source>
</evidence>
<reference evidence="17" key="1">
    <citation type="journal article" date="2010" name="Science">
        <title>The genome of the Western clawed frog Xenopus tropicalis.</title>
        <authorList>
            <person name="Hellsten U."/>
            <person name="Harland R.M."/>
            <person name="Gilchrist M.J."/>
            <person name="Hendrix D."/>
            <person name="Jurka J."/>
            <person name="Kapitonov V."/>
            <person name="Ovcharenko I."/>
            <person name="Putnam N.H."/>
            <person name="Shu S."/>
            <person name="Taher L."/>
            <person name="Blitz I.L."/>
            <person name="Blumberg B."/>
            <person name="Dichmann D.S."/>
            <person name="Dubchak I."/>
            <person name="Amaya E."/>
            <person name="Detter J.C."/>
            <person name="Fletcher R."/>
            <person name="Gerhard D.S."/>
            <person name="Goodstein D."/>
            <person name="Graves T."/>
            <person name="Grigoriev I.V."/>
            <person name="Grimwood J."/>
            <person name="Kawashima T."/>
            <person name="Lindquist E."/>
            <person name="Lucas S.M."/>
            <person name="Mead P.E."/>
            <person name="Mitros T."/>
            <person name="Ogino H."/>
            <person name="Ohta Y."/>
            <person name="Poliakov A.V."/>
            <person name="Pollet N."/>
            <person name="Robert J."/>
            <person name="Salamov A."/>
            <person name="Sater A.K."/>
            <person name="Schmutz J."/>
            <person name="Terry A."/>
            <person name="Vize P.D."/>
            <person name="Warren W.C."/>
            <person name="Wells D."/>
            <person name="Wills A."/>
            <person name="Wilson R.K."/>
            <person name="Zimmerman L.B."/>
            <person name="Zorn A.M."/>
            <person name="Grainger R."/>
            <person name="Grammer T."/>
            <person name="Khokha M.K."/>
            <person name="Richardson P.M."/>
            <person name="Rokhsar D.S."/>
        </authorList>
    </citation>
    <scope>NUCLEOTIDE SEQUENCE [LARGE SCALE GENOMIC DNA]</scope>
    <source>
        <strain evidence="17">Nigerian</strain>
    </source>
</reference>
<evidence type="ECO:0000256" key="1">
    <source>
        <dbReference type="ARBA" id="ARBA00001974"/>
    </source>
</evidence>
<evidence type="ECO:0000256" key="11">
    <source>
        <dbReference type="ARBA" id="ARBA00022827"/>
    </source>
</evidence>
<dbReference type="PANTHER" id="PTHR10513">
    <property type="entry name" value="DEOXYNUCLEOSIDE KINASE"/>
    <property type="match status" value="1"/>
</dbReference>
<evidence type="ECO:0000256" key="13">
    <source>
        <dbReference type="ARBA" id="ARBA00022982"/>
    </source>
</evidence>
<dbReference type="Xenbase" id="XB-GENE-949136">
    <property type="gene designation" value="ndufa10"/>
</dbReference>
<evidence type="ECO:0000256" key="10">
    <source>
        <dbReference type="ARBA" id="ARBA00022660"/>
    </source>
</evidence>
<dbReference type="PIRSF" id="PIRSF000543">
    <property type="entry name" value="NADH_UQ_42KD"/>
    <property type="match status" value="1"/>
</dbReference>
<dbReference type="AlphaFoldDB" id="A0A803KIL5"/>